<accession>A0A9N8HY82</accession>
<dbReference type="Proteomes" id="UP001153069">
    <property type="component" value="Unassembled WGS sequence"/>
</dbReference>
<dbReference type="EMBL" id="CAICTM010002740">
    <property type="protein sequence ID" value="CAB9530097.1"/>
    <property type="molecule type" value="Genomic_DNA"/>
</dbReference>
<name>A0A9N8HY82_9STRA</name>
<feature type="transmembrane region" description="Helical" evidence="6">
    <location>
        <begin position="486"/>
        <end position="507"/>
    </location>
</feature>
<evidence type="ECO:0000256" key="6">
    <source>
        <dbReference type="SAM" id="Phobius"/>
    </source>
</evidence>
<feature type="transmembrane region" description="Helical" evidence="6">
    <location>
        <begin position="423"/>
        <end position="444"/>
    </location>
</feature>
<evidence type="ECO:0000256" key="1">
    <source>
        <dbReference type="ARBA" id="ARBA00004141"/>
    </source>
</evidence>
<dbReference type="AlphaFoldDB" id="A0A9N8HY82"/>
<feature type="transmembrane region" description="Helical" evidence="6">
    <location>
        <begin position="456"/>
        <end position="474"/>
    </location>
</feature>
<evidence type="ECO:0000256" key="4">
    <source>
        <dbReference type="ARBA" id="ARBA00023136"/>
    </source>
</evidence>
<evidence type="ECO:0000256" key="2">
    <source>
        <dbReference type="ARBA" id="ARBA00022692"/>
    </source>
</evidence>
<gene>
    <name evidence="7" type="ORF">SEMRO_2742_G336030.1</name>
</gene>
<dbReference type="GO" id="GO:0016020">
    <property type="term" value="C:membrane"/>
    <property type="evidence" value="ECO:0007669"/>
    <property type="project" value="UniProtKB-SubCell"/>
</dbReference>
<keyword evidence="8" id="KW-1185">Reference proteome</keyword>
<evidence type="ECO:0000256" key="5">
    <source>
        <dbReference type="SAM" id="MobiDB-lite"/>
    </source>
</evidence>
<evidence type="ECO:0000313" key="7">
    <source>
        <dbReference type="EMBL" id="CAB9530097.1"/>
    </source>
</evidence>
<dbReference type="PANTHER" id="PTHR12778:SF9">
    <property type="entry name" value="ACETYL-COENZYME A TRANSPORTER 1"/>
    <property type="match status" value="1"/>
</dbReference>
<keyword evidence="3 6" id="KW-1133">Transmembrane helix</keyword>
<dbReference type="GO" id="GO:0008521">
    <property type="term" value="F:acetyl-CoA transmembrane transporter activity"/>
    <property type="evidence" value="ECO:0007669"/>
    <property type="project" value="InterPro"/>
</dbReference>
<reference evidence="7" key="1">
    <citation type="submission" date="2020-06" db="EMBL/GenBank/DDBJ databases">
        <authorList>
            <consortium name="Plant Systems Biology data submission"/>
        </authorList>
    </citation>
    <scope>NUCLEOTIDE SEQUENCE</scope>
    <source>
        <strain evidence="7">D6</strain>
    </source>
</reference>
<feature type="transmembrane region" description="Helical" evidence="6">
    <location>
        <begin position="577"/>
        <end position="595"/>
    </location>
</feature>
<dbReference type="InterPro" id="IPR024371">
    <property type="entry name" value="AcetylCoA_trans_1-like"/>
</dbReference>
<keyword evidence="2 6" id="KW-0812">Transmembrane</keyword>
<dbReference type="InterPro" id="IPR004752">
    <property type="entry name" value="AmpG_permease/AT-1"/>
</dbReference>
<dbReference type="SUPFAM" id="SSF103473">
    <property type="entry name" value="MFS general substrate transporter"/>
    <property type="match status" value="1"/>
</dbReference>
<protein>
    <submittedName>
        <fullName evidence="7">Acetyl-coenzyme A transporter 1</fullName>
    </submittedName>
</protein>
<evidence type="ECO:0000313" key="8">
    <source>
        <dbReference type="Proteomes" id="UP001153069"/>
    </source>
</evidence>
<feature type="region of interest" description="Disordered" evidence="5">
    <location>
        <begin position="617"/>
        <end position="641"/>
    </location>
</feature>
<comment type="subcellular location">
    <subcellularLocation>
        <location evidence="1">Membrane</location>
        <topology evidence="1">Multi-pass membrane protein</topology>
    </subcellularLocation>
</comment>
<evidence type="ECO:0000256" key="3">
    <source>
        <dbReference type="ARBA" id="ARBA00022989"/>
    </source>
</evidence>
<dbReference type="GO" id="GO:0035348">
    <property type="term" value="P:acetyl-CoA transmembrane transport"/>
    <property type="evidence" value="ECO:0007669"/>
    <property type="project" value="InterPro"/>
</dbReference>
<feature type="compositionally biased region" description="Basic and acidic residues" evidence="5">
    <location>
        <begin position="626"/>
        <end position="641"/>
    </location>
</feature>
<proteinExistence type="predicted"/>
<feature type="transmembrane region" description="Helical" evidence="6">
    <location>
        <begin position="59"/>
        <end position="83"/>
    </location>
</feature>
<dbReference type="Pfam" id="PF13000">
    <property type="entry name" value="Acatn"/>
    <property type="match status" value="3"/>
</dbReference>
<feature type="transmembrane region" description="Helical" evidence="6">
    <location>
        <begin position="221"/>
        <end position="243"/>
    </location>
</feature>
<dbReference type="OrthoDB" id="6415790at2759"/>
<comment type="caution">
    <text evidence="7">The sequence shown here is derived from an EMBL/GenBank/DDBJ whole genome shotgun (WGS) entry which is preliminary data.</text>
</comment>
<organism evidence="7 8">
    <name type="scientific">Seminavis robusta</name>
    <dbReference type="NCBI Taxonomy" id="568900"/>
    <lineage>
        <taxon>Eukaryota</taxon>
        <taxon>Sar</taxon>
        <taxon>Stramenopiles</taxon>
        <taxon>Ochrophyta</taxon>
        <taxon>Bacillariophyta</taxon>
        <taxon>Bacillariophyceae</taxon>
        <taxon>Bacillariophycidae</taxon>
        <taxon>Naviculales</taxon>
        <taxon>Naviculaceae</taxon>
        <taxon>Seminavis</taxon>
    </lineage>
</organism>
<dbReference type="InterPro" id="IPR036259">
    <property type="entry name" value="MFS_trans_sf"/>
</dbReference>
<dbReference type="PANTHER" id="PTHR12778">
    <property type="entry name" value="SOLUTE CARRIER FAMILY 33 ACETYL-COA TRANSPORTER -RELATED"/>
    <property type="match status" value="1"/>
</dbReference>
<keyword evidence="4 6" id="KW-0472">Membrane</keyword>
<feature type="transmembrane region" description="Helical" evidence="6">
    <location>
        <begin position="299"/>
        <end position="323"/>
    </location>
</feature>
<sequence>MKRRQNAMVVRASSFAVGEQSDDGGVSFPNPVGGAMNNMNNETDVLSIPSTEPNDRWNYALLIVLYTLQGIPMGLSASIPFLIQQKLKTMAAMAASAAGEAGTAEAGAAAAHAAKLSYNANAIFALCSWPFSLKMLWAPIVDSLYFKSFGRRKTWLVPVQFLSGLVMVLGADFVEQQLGLESLSSADDTAERRGWKARRRMSAATGSQTEEGTMNVSGVTAFFFLLYFLMATQDIAVDGWALTMLSKKNRGRGPVCNSIGQNIGYFLSFVGFLALNDAEASENIWRPLLGLASQPDTGLVSLGAFVRFMGFFMLTTTLLVALFKHETEESSNNEPESGIPKSKEALLASDKLGKDDDDDDAELDAAQIGLKETYHRLWAVCQLPSVRLLFLILLTYRLPTALSDNVKFLKAVEYGLSKSTTALLSPTVILPLGILVPLVANRIWHGHPLNQFMTGYLFRVIVVPIMDLAMLGVVKRGKSHTMYERLSFWLAVVSSTAGQAIASSLQFNAQMTFFASRADPAIGGSYMTLLNTAANLGGTWPSSFVMWLVGVLTEEEHCHFDKKTKSNICVGRNRDPYVGMQVGSTLLGLLWIFFFQQRVYGLAKLPDDAWRTHLLDDDSQSGEDVESPRQDGLRKRFAKHE</sequence>